<dbReference type="EMBL" id="BMLN01000001">
    <property type="protein sequence ID" value="GGN92255.1"/>
    <property type="molecule type" value="Genomic_DNA"/>
</dbReference>
<feature type="compositionally biased region" description="Basic and acidic residues" evidence="1">
    <location>
        <begin position="115"/>
        <end position="130"/>
    </location>
</feature>
<reference evidence="6" key="1">
    <citation type="journal article" date="2019" name="Int. J. Syst. Evol. Microbiol.">
        <title>The Global Catalogue of Microorganisms (GCM) 10K type strain sequencing project: providing services to taxonomists for standard genome sequencing and annotation.</title>
        <authorList>
            <consortium name="The Broad Institute Genomics Platform"/>
            <consortium name="The Broad Institute Genome Sequencing Center for Infectious Disease"/>
            <person name="Wu L."/>
            <person name="Ma J."/>
        </authorList>
    </citation>
    <scope>NUCLEOTIDE SEQUENCE [LARGE SCALE GENOMIC DNA]</scope>
    <source>
        <strain evidence="6">CGMCC 1.6964</strain>
    </source>
</reference>
<keyword evidence="2" id="KW-0812">Transmembrane</keyword>
<feature type="transmembrane region" description="Helical" evidence="2">
    <location>
        <begin position="58"/>
        <end position="80"/>
    </location>
</feature>
<feature type="region of interest" description="Disordered" evidence="1">
    <location>
        <begin position="161"/>
        <end position="197"/>
    </location>
</feature>
<feature type="compositionally biased region" description="Basic and acidic residues" evidence="1">
    <location>
        <begin position="178"/>
        <end position="190"/>
    </location>
</feature>
<dbReference type="NCBIfam" id="NF040535">
    <property type="entry name" value="LiaF_C_term"/>
    <property type="match status" value="1"/>
</dbReference>
<feature type="transmembrane region" description="Helical" evidence="2">
    <location>
        <begin position="86"/>
        <end position="104"/>
    </location>
</feature>
<name>A0ABQ2KSS0_9BACL</name>
<accession>A0ABQ2KSS0</accession>
<protein>
    <recommendedName>
        <fullName evidence="7">Cell wall-active antibiotics response protein</fullName>
    </recommendedName>
</protein>
<evidence type="ECO:0000259" key="4">
    <source>
        <dbReference type="Pfam" id="PF22570"/>
    </source>
</evidence>
<keyword evidence="2" id="KW-0472">Membrane</keyword>
<dbReference type="InterPro" id="IPR054331">
    <property type="entry name" value="LiaF_TM"/>
</dbReference>
<feature type="compositionally biased region" description="Pro residues" evidence="1">
    <location>
        <begin position="134"/>
        <end position="144"/>
    </location>
</feature>
<sequence>MKKSGALWLIAIGGFFLAYQLGYISYSIGDLIRTFWPMILILVGLQQLMGMKKHSSSAVGNLILVAIGGYFQARNLGMIMLSPGEFFKFLIPAGLIATGIYVLVKPRKSPGYPSAERELPEEFYGKDGSVRNRPPGPPMPPSPIEPLESPLDRMFVDLDKTDAEKEKNRTRAAAQEGGSEKMESDARHAFGSDSKNGAEFQKIGSMAREIGKQTADQVRKIDFSRIADEVKNEVGSAMNDFRSSMKQEDGKRHKSRKNGISLEKDYFEEEFSERGRFYDSCDEDSRYGFGSYDREEMRKAREKADKGKKEKTVNESSFIGDYYIGKDYFRLKPLNVSHFIGDTVIDLTKAQIPYGTTKIDVSCFIGDIVIYMPNDPEVGVKVQSSSFIGDHNVLGHTRGGMGSGVNETYNYEDCAKRIKISVSSFIADINVNIVG</sequence>
<dbReference type="RefSeq" id="WP_018975392.1">
    <property type="nucleotide sequence ID" value="NZ_BMLN01000001.1"/>
</dbReference>
<evidence type="ECO:0000256" key="2">
    <source>
        <dbReference type="SAM" id="Phobius"/>
    </source>
</evidence>
<feature type="region of interest" description="Disordered" evidence="1">
    <location>
        <begin position="109"/>
        <end position="149"/>
    </location>
</feature>
<feature type="domain" description="Cell wall-active antibiotics response LiaF-like C-terminal" evidence="3">
    <location>
        <begin position="318"/>
        <end position="431"/>
    </location>
</feature>
<keyword evidence="6" id="KW-1185">Reference proteome</keyword>
<dbReference type="Pfam" id="PF09922">
    <property type="entry name" value="LiaF-like_C"/>
    <property type="match status" value="1"/>
</dbReference>
<feature type="domain" description="LiaF transmembrane" evidence="4">
    <location>
        <begin position="6"/>
        <end position="109"/>
    </location>
</feature>
<dbReference type="Pfam" id="PF22570">
    <property type="entry name" value="LiaF-TM"/>
    <property type="match status" value="1"/>
</dbReference>
<evidence type="ECO:0000256" key="1">
    <source>
        <dbReference type="SAM" id="MobiDB-lite"/>
    </source>
</evidence>
<evidence type="ECO:0000313" key="5">
    <source>
        <dbReference type="EMBL" id="GGN92255.1"/>
    </source>
</evidence>
<evidence type="ECO:0000259" key="3">
    <source>
        <dbReference type="Pfam" id="PF09922"/>
    </source>
</evidence>
<proteinExistence type="predicted"/>
<dbReference type="InterPro" id="IPR047793">
    <property type="entry name" value="LiaF_C"/>
</dbReference>
<comment type="caution">
    <text evidence="5">The sequence shown here is derived from an EMBL/GenBank/DDBJ whole genome shotgun (WGS) entry which is preliminary data.</text>
</comment>
<dbReference type="Proteomes" id="UP000606653">
    <property type="component" value="Unassembled WGS sequence"/>
</dbReference>
<evidence type="ECO:0008006" key="7">
    <source>
        <dbReference type="Google" id="ProtNLM"/>
    </source>
</evidence>
<keyword evidence="2" id="KW-1133">Transmembrane helix</keyword>
<organism evidence="5 6">
    <name type="scientific">Saccharibacillus kuerlensis</name>
    <dbReference type="NCBI Taxonomy" id="459527"/>
    <lineage>
        <taxon>Bacteria</taxon>
        <taxon>Bacillati</taxon>
        <taxon>Bacillota</taxon>
        <taxon>Bacilli</taxon>
        <taxon>Bacillales</taxon>
        <taxon>Paenibacillaceae</taxon>
        <taxon>Saccharibacillus</taxon>
    </lineage>
</organism>
<dbReference type="InterPro" id="IPR024425">
    <property type="entry name" value="LiaF-like_C"/>
</dbReference>
<evidence type="ECO:0000313" key="6">
    <source>
        <dbReference type="Proteomes" id="UP000606653"/>
    </source>
</evidence>
<gene>
    <name evidence="5" type="ORF">GCM10010969_04570</name>
</gene>
<feature type="transmembrane region" description="Helical" evidence="2">
    <location>
        <begin position="7"/>
        <end position="28"/>
    </location>
</feature>